<evidence type="ECO:0000313" key="2">
    <source>
        <dbReference type="EMBL" id="CAF1479537.1"/>
    </source>
</evidence>
<evidence type="ECO:0000313" key="1">
    <source>
        <dbReference type="EMBL" id="CAF1421283.1"/>
    </source>
</evidence>
<comment type="caution">
    <text evidence="2">The sequence shown here is derived from an EMBL/GenBank/DDBJ whole genome shotgun (WGS) entry which is preliminary data.</text>
</comment>
<dbReference type="Proteomes" id="UP000663854">
    <property type="component" value="Unassembled WGS sequence"/>
</dbReference>
<keyword evidence="4" id="KW-1185">Reference proteome</keyword>
<evidence type="ECO:0008006" key="6">
    <source>
        <dbReference type="Google" id="ProtNLM"/>
    </source>
</evidence>
<evidence type="ECO:0000313" key="5">
    <source>
        <dbReference type="Proteomes" id="UP000663882"/>
    </source>
</evidence>
<dbReference type="Proteomes" id="UP000663882">
    <property type="component" value="Unassembled WGS sequence"/>
</dbReference>
<dbReference type="Proteomes" id="UP000663870">
    <property type="component" value="Unassembled WGS sequence"/>
</dbReference>
<feature type="non-terminal residue" evidence="2">
    <location>
        <position position="1"/>
    </location>
</feature>
<dbReference type="OrthoDB" id="3554680at2759"/>
<dbReference type="AlphaFoldDB" id="A0A815RPG0"/>
<reference evidence="2" key="1">
    <citation type="submission" date="2021-02" db="EMBL/GenBank/DDBJ databases">
        <authorList>
            <person name="Nowell W R."/>
        </authorList>
    </citation>
    <scope>NUCLEOTIDE SEQUENCE</scope>
</reference>
<sequence length="119" mass="12958">MTSSYLVTIPKAKLNLKTVKDFITGIFIDNSGSTSSQLVSIGKNVLETELSICQVIQFDYVILWNTSAKLCTNIETSTPQGGTSPMAIFHNESTKEAFNKSDVIVFVTDGEIDNSSVTQ</sequence>
<dbReference type="EMBL" id="CAJNOO010008223">
    <property type="protein sequence ID" value="CAF1479537.1"/>
    <property type="molecule type" value="Genomic_DNA"/>
</dbReference>
<name>A0A815RPG0_9BILA</name>
<accession>A0A815RPG0</accession>
<organism evidence="2 5">
    <name type="scientific">Rotaria sordida</name>
    <dbReference type="NCBI Taxonomy" id="392033"/>
    <lineage>
        <taxon>Eukaryota</taxon>
        <taxon>Metazoa</taxon>
        <taxon>Spiralia</taxon>
        <taxon>Gnathifera</taxon>
        <taxon>Rotifera</taxon>
        <taxon>Eurotatoria</taxon>
        <taxon>Bdelloidea</taxon>
        <taxon>Philodinida</taxon>
        <taxon>Philodinidae</taxon>
        <taxon>Rotaria</taxon>
    </lineage>
</organism>
<protein>
    <recommendedName>
        <fullName evidence="6">VWFA domain-containing protein</fullName>
    </recommendedName>
</protein>
<evidence type="ECO:0000313" key="3">
    <source>
        <dbReference type="EMBL" id="CAF1631168.1"/>
    </source>
</evidence>
<evidence type="ECO:0000313" key="4">
    <source>
        <dbReference type="Proteomes" id="UP000663870"/>
    </source>
</evidence>
<dbReference type="EMBL" id="CAJNOL010007774">
    <property type="protein sequence ID" value="CAF1631168.1"/>
    <property type="molecule type" value="Genomic_DNA"/>
</dbReference>
<dbReference type="EMBL" id="CAJNOH010006105">
    <property type="protein sequence ID" value="CAF1421283.1"/>
    <property type="molecule type" value="Genomic_DNA"/>
</dbReference>
<proteinExistence type="predicted"/>
<gene>
    <name evidence="3" type="ORF">JXQ802_LOCUS51821</name>
    <name evidence="1" type="ORF">PYM288_LOCUS35442</name>
    <name evidence="2" type="ORF">RFH988_LOCUS37922</name>
</gene>